<protein>
    <submittedName>
        <fullName evidence="2">Uncharacterized protein</fullName>
    </submittedName>
</protein>
<evidence type="ECO:0000313" key="2">
    <source>
        <dbReference type="EMBL" id="CAA9424586.1"/>
    </source>
</evidence>
<keyword evidence="1" id="KW-1133">Transmembrane helix</keyword>
<gene>
    <name evidence="2" type="ORF">AVDCRST_MAG55-2224</name>
</gene>
<feature type="non-terminal residue" evidence="2">
    <location>
        <position position="1"/>
    </location>
</feature>
<accession>A0A6J4PSX7</accession>
<keyword evidence="1" id="KW-0812">Transmembrane</keyword>
<name>A0A6J4PSX7_9ACTN</name>
<sequence length="37" mass="4107">AHDQAEGDREKAIIPRVLWPCATSAVWFISGLLSRLV</sequence>
<dbReference type="AlphaFoldDB" id="A0A6J4PSX7"/>
<organism evidence="2">
    <name type="scientific">uncultured Rubrobacteraceae bacterium</name>
    <dbReference type="NCBI Taxonomy" id="349277"/>
    <lineage>
        <taxon>Bacteria</taxon>
        <taxon>Bacillati</taxon>
        <taxon>Actinomycetota</taxon>
        <taxon>Rubrobacteria</taxon>
        <taxon>Rubrobacterales</taxon>
        <taxon>Rubrobacteraceae</taxon>
        <taxon>environmental samples</taxon>
    </lineage>
</organism>
<feature type="transmembrane region" description="Helical" evidence="1">
    <location>
        <begin position="17"/>
        <end position="36"/>
    </location>
</feature>
<evidence type="ECO:0000256" key="1">
    <source>
        <dbReference type="SAM" id="Phobius"/>
    </source>
</evidence>
<proteinExistence type="predicted"/>
<keyword evidence="1" id="KW-0472">Membrane</keyword>
<dbReference type="EMBL" id="CADCUZ010000105">
    <property type="protein sequence ID" value="CAA9424586.1"/>
    <property type="molecule type" value="Genomic_DNA"/>
</dbReference>
<reference evidence="2" key="1">
    <citation type="submission" date="2020-02" db="EMBL/GenBank/DDBJ databases">
        <authorList>
            <person name="Meier V. D."/>
        </authorList>
    </citation>
    <scope>NUCLEOTIDE SEQUENCE</scope>
    <source>
        <strain evidence="2">AVDCRST_MAG55</strain>
    </source>
</reference>
<feature type="non-terminal residue" evidence="2">
    <location>
        <position position="37"/>
    </location>
</feature>